<dbReference type="EMBL" id="FQVX01000003">
    <property type="protein sequence ID" value="SHG73703.1"/>
    <property type="molecule type" value="Genomic_DNA"/>
</dbReference>
<evidence type="ECO:0000313" key="1">
    <source>
        <dbReference type="EMBL" id="SHG73703.1"/>
    </source>
</evidence>
<sequence>MSAAPDDAAVLAGLASASREARAELAAAVAAVEEASGPLVEWRGGERQAGGAITMPWAAYAEPVSALLGALGRAGAVPVFDWMRWDGARRYRTAGDVAAAPLADVARLVTTIVRGDRFAEGTVAAALEDGRLLAAARRVRDGR</sequence>
<dbReference type="RefSeq" id="WP_073421122.1">
    <property type="nucleotide sequence ID" value="NZ_FQVX01000003.1"/>
</dbReference>
<gene>
    <name evidence="1" type="ORF">SAMN05444351_3079</name>
</gene>
<protein>
    <submittedName>
        <fullName evidence="1">Uncharacterized protein</fullName>
    </submittedName>
</protein>
<dbReference type="Proteomes" id="UP000184471">
    <property type="component" value="Unassembled WGS sequence"/>
</dbReference>
<dbReference type="InterPro" id="IPR045425">
    <property type="entry name" value="DUF6508"/>
</dbReference>
<dbReference type="OrthoDB" id="4548812at2"/>
<accession>A0A1M5MAI5</accession>
<dbReference type="STRING" id="1070870.SAMN05444351_3079"/>
<dbReference type="AlphaFoldDB" id="A0A1M5MAI5"/>
<organism evidence="1 2">
    <name type="scientific">Geodermatophilus nigrescens</name>
    <dbReference type="NCBI Taxonomy" id="1070870"/>
    <lineage>
        <taxon>Bacteria</taxon>
        <taxon>Bacillati</taxon>
        <taxon>Actinomycetota</taxon>
        <taxon>Actinomycetes</taxon>
        <taxon>Geodermatophilales</taxon>
        <taxon>Geodermatophilaceae</taxon>
        <taxon>Geodermatophilus</taxon>
    </lineage>
</organism>
<proteinExistence type="predicted"/>
<reference evidence="1 2" key="1">
    <citation type="submission" date="2016-11" db="EMBL/GenBank/DDBJ databases">
        <authorList>
            <person name="Jaros S."/>
            <person name="Januszkiewicz K."/>
            <person name="Wedrychowicz H."/>
        </authorList>
    </citation>
    <scope>NUCLEOTIDE SEQUENCE [LARGE SCALE GENOMIC DNA]</scope>
    <source>
        <strain evidence="1 2">DSM 45408</strain>
    </source>
</reference>
<dbReference type="Pfam" id="PF20118">
    <property type="entry name" value="DUF6508"/>
    <property type="match status" value="1"/>
</dbReference>
<keyword evidence="2" id="KW-1185">Reference proteome</keyword>
<name>A0A1M5MAI5_9ACTN</name>
<evidence type="ECO:0000313" key="2">
    <source>
        <dbReference type="Proteomes" id="UP000184471"/>
    </source>
</evidence>